<gene>
    <name evidence="2" type="ORF">MAUB_57200</name>
</gene>
<dbReference type="EMBL" id="AP022577">
    <property type="protein sequence ID" value="BBX87847.1"/>
    <property type="molecule type" value="Genomic_DNA"/>
</dbReference>
<dbReference type="Proteomes" id="UP000465609">
    <property type="component" value="Chromosome"/>
</dbReference>
<keyword evidence="3" id="KW-1185">Reference proteome</keyword>
<evidence type="ECO:0000313" key="2">
    <source>
        <dbReference type="EMBL" id="BBX87847.1"/>
    </source>
</evidence>
<evidence type="ECO:0000256" key="1">
    <source>
        <dbReference type="SAM" id="MobiDB-lite"/>
    </source>
</evidence>
<accession>A0ABM7IM51</accession>
<evidence type="ECO:0000313" key="3">
    <source>
        <dbReference type="Proteomes" id="UP000465609"/>
    </source>
</evidence>
<reference evidence="2 3" key="1">
    <citation type="journal article" date="2019" name="Emerg. Microbes Infect.">
        <title>Comprehensive subspecies identification of 175 nontuberculous mycobacteria species based on 7547 genomic profiles.</title>
        <authorList>
            <person name="Matsumoto Y."/>
            <person name="Kinjo T."/>
            <person name="Motooka D."/>
            <person name="Nabeya D."/>
            <person name="Jung N."/>
            <person name="Uechi K."/>
            <person name="Horii T."/>
            <person name="Iida T."/>
            <person name="Fujita J."/>
            <person name="Nakamura S."/>
        </authorList>
    </citation>
    <scope>NUCLEOTIDE SEQUENCE [LARGE SCALE GENOMIC DNA]</scope>
    <source>
        <strain evidence="2 3">JCM 15296</strain>
    </source>
</reference>
<protein>
    <submittedName>
        <fullName evidence="2">Uncharacterized protein</fullName>
    </submittedName>
</protein>
<name>A0ABM7IM51_9MYCO</name>
<sequence length="144" mass="16000">MCVSTHTEISCGTEGPGNWTVDAVRSAAYYEAMNDTPAEPEESVPSSEQWILDGGDRTTNRMAPMTPEERSLRSSLASYVLWGNTVDRSARTAPARRGLEEKFLREADGDPVRAEALRKAHFARMSYNSARARRRRSGRDGMTS</sequence>
<proteinExistence type="predicted"/>
<organism evidence="2 3">
    <name type="scientific">Mycolicibacterium aubagnense</name>
    <dbReference type="NCBI Taxonomy" id="319707"/>
    <lineage>
        <taxon>Bacteria</taxon>
        <taxon>Bacillati</taxon>
        <taxon>Actinomycetota</taxon>
        <taxon>Actinomycetes</taxon>
        <taxon>Mycobacteriales</taxon>
        <taxon>Mycobacteriaceae</taxon>
        <taxon>Mycolicibacterium</taxon>
    </lineage>
</organism>
<feature type="region of interest" description="Disordered" evidence="1">
    <location>
        <begin position="35"/>
        <end position="70"/>
    </location>
</feature>